<dbReference type="InterPro" id="IPR007695">
    <property type="entry name" value="DNA_mismatch_repair_MutS-lik_N"/>
</dbReference>
<evidence type="ECO:0000259" key="3">
    <source>
        <dbReference type="Pfam" id="PF01624"/>
    </source>
</evidence>
<dbReference type="EMBL" id="JAPFRF010000004">
    <property type="protein sequence ID" value="KAJ7335815.1"/>
    <property type="molecule type" value="Genomic_DNA"/>
</dbReference>
<dbReference type="OrthoDB" id="121051at2759"/>
<dbReference type="Proteomes" id="UP001142489">
    <property type="component" value="Unassembled WGS sequence"/>
</dbReference>
<feature type="domain" description="DNA mismatch repair protein MutS-like N-terminal" evidence="3">
    <location>
        <begin position="236"/>
        <end position="310"/>
    </location>
</feature>
<dbReference type="Gene3D" id="3.40.1170.10">
    <property type="entry name" value="DNA repair protein MutS, domain I"/>
    <property type="match status" value="1"/>
</dbReference>
<organism evidence="4 5">
    <name type="scientific">Phrynocephalus forsythii</name>
    <dbReference type="NCBI Taxonomy" id="171643"/>
    <lineage>
        <taxon>Eukaryota</taxon>
        <taxon>Metazoa</taxon>
        <taxon>Chordata</taxon>
        <taxon>Craniata</taxon>
        <taxon>Vertebrata</taxon>
        <taxon>Euteleostomi</taxon>
        <taxon>Lepidosauria</taxon>
        <taxon>Squamata</taxon>
        <taxon>Bifurcata</taxon>
        <taxon>Unidentata</taxon>
        <taxon>Episquamata</taxon>
        <taxon>Toxicofera</taxon>
        <taxon>Iguania</taxon>
        <taxon>Acrodonta</taxon>
        <taxon>Agamidae</taxon>
        <taxon>Agaminae</taxon>
        <taxon>Phrynocephalus</taxon>
    </lineage>
</organism>
<evidence type="ECO:0000313" key="4">
    <source>
        <dbReference type="EMBL" id="KAJ7335815.1"/>
    </source>
</evidence>
<evidence type="ECO:0000313" key="5">
    <source>
        <dbReference type="Proteomes" id="UP001142489"/>
    </source>
</evidence>
<evidence type="ECO:0000256" key="2">
    <source>
        <dbReference type="SAM" id="Phobius"/>
    </source>
</evidence>
<accession>A0A9Q0XZS2</accession>
<dbReference type="Pfam" id="PF01624">
    <property type="entry name" value="MutS_I"/>
    <property type="match status" value="1"/>
</dbReference>
<protein>
    <recommendedName>
        <fullName evidence="3">DNA mismatch repair protein MutS-like N-terminal domain-containing protein</fullName>
    </recommendedName>
</protein>
<gene>
    <name evidence="4" type="ORF">JRQ81_013756</name>
</gene>
<name>A0A9Q0XZS2_9SAUR</name>
<dbReference type="GO" id="GO:0005524">
    <property type="term" value="F:ATP binding"/>
    <property type="evidence" value="ECO:0007669"/>
    <property type="project" value="InterPro"/>
</dbReference>
<dbReference type="InterPro" id="IPR016151">
    <property type="entry name" value="DNA_mismatch_repair_MutS_N"/>
</dbReference>
<sequence length="350" mass="39938">MRVYPQNPHAVVTHARLSFLRPFSSRGRRVGAAVKRRSRGIPASNPAGSHKGFASLLLLLLLLLLPLAMPLGRKRPRPDSSSRGQPVLSRFFQPIGSLQASVSSPSALARKEGSPAVPALALPATQEDNGGKRKCNKKHEHADRFSKSLESRLKEESNTMAVLETEVFHRNPPEDLKESRQYALENKETSDLPCLRNRSKEKMYLSISQLFGSNSRENIQNISDTTFKKTAKTIYTPLELQFLEMKKQYKDAILCVECGYKYRFFGEDAEIAAKELNIFCHKNHNFMTASIPTHRLFVHIRRLVAKGYKMYWRFGFMDTLWESIKLKDRGQRKRNGAENDIFLMYVIEGH</sequence>
<comment type="caution">
    <text evidence="4">The sequence shown here is derived from an EMBL/GenBank/DDBJ whole genome shotgun (WGS) entry which is preliminary data.</text>
</comment>
<dbReference type="SUPFAM" id="SSF55271">
    <property type="entry name" value="DNA repair protein MutS, domain I"/>
    <property type="match status" value="1"/>
</dbReference>
<keyword evidence="2" id="KW-0812">Transmembrane</keyword>
<dbReference type="GO" id="GO:0006298">
    <property type="term" value="P:mismatch repair"/>
    <property type="evidence" value="ECO:0007669"/>
    <property type="project" value="InterPro"/>
</dbReference>
<keyword evidence="2" id="KW-1133">Transmembrane helix</keyword>
<proteinExistence type="predicted"/>
<keyword evidence="2" id="KW-0472">Membrane</keyword>
<reference evidence="4" key="1">
    <citation type="journal article" date="2023" name="DNA Res.">
        <title>Chromosome-level genome assembly of Phrynocephalus forsythii using third-generation DNA sequencing and Hi-C analysis.</title>
        <authorList>
            <person name="Qi Y."/>
            <person name="Zhao W."/>
            <person name="Zhao Y."/>
            <person name="Niu C."/>
            <person name="Cao S."/>
            <person name="Zhang Y."/>
        </authorList>
    </citation>
    <scope>NUCLEOTIDE SEQUENCE</scope>
    <source>
        <tissue evidence="4">Muscle</tissue>
    </source>
</reference>
<evidence type="ECO:0000256" key="1">
    <source>
        <dbReference type="SAM" id="MobiDB-lite"/>
    </source>
</evidence>
<keyword evidence="5" id="KW-1185">Reference proteome</keyword>
<feature type="region of interest" description="Disordered" evidence="1">
    <location>
        <begin position="126"/>
        <end position="145"/>
    </location>
</feature>
<dbReference type="AlphaFoldDB" id="A0A9Q0XZS2"/>
<dbReference type="GO" id="GO:0030983">
    <property type="term" value="F:mismatched DNA binding"/>
    <property type="evidence" value="ECO:0007669"/>
    <property type="project" value="InterPro"/>
</dbReference>
<feature type="transmembrane region" description="Helical" evidence="2">
    <location>
        <begin position="52"/>
        <end position="72"/>
    </location>
</feature>